<gene>
    <name evidence="1" type="ORF">LPJ64_004420</name>
</gene>
<dbReference type="AlphaFoldDB" id="A0A9W7XJ30"/>
<dbReference type="Proteomes" id="UP001145021">
    <property type="component" value="Unassembled WGS sequence"/>
</dbReference>
<name>A0A9W7XJ30_9FUNG</name>
<evidence type="ECO:0000313" key="1">
    <source>
        <dbReference type="EMBL" id="KAJ1643849.1"/>
    </source>
</evidence>
<organism evidence="1 2">
    <name type="scientific">Coemansia asiatica</name>
    <dbReference type="NCBI Taxonomy" id="1052880"/>
    <lineage>
        <taxon>Eukaryota</taxon>
        <taxon>Fungi</taxon>
        <taxon>Fungi incertae sedis</taxon>
        <taxon>Zoopagomycota</taxon>
        <taxon>Kickxellomycotina</taxon>
        <taxon>Kickxellomycetes</taxon>
        <taxon>Kickxellales</taxon>
        <taxon>Kickxellaceae</taxon>
        <taxon>Coemansia</taxon>
    </lineage>
</organism>
<sequence length="532" mass="61014">MSGGHQRYVQRLVIDMIGDISPDAPVSLLSEQGFDNLEWYDIDRLDLNHWHGHLRRKHVYSADSLARLNAYLLHRLPKLVSINYFSVDDEKFYSEFPLDSMLASRLSQLQEIRISTNIAPSMSYSAFLPKLTTLKLKCPLLLESTNLPCIFAETLEHLHIGFSSANTIWNRFYACTGTMVVDFKRLKTLSLEYVVPQDSKRMEMMIKKTKSLYRDCDNVFPEQFSDSDNDKENDESLKKRFKPVKYDKLPSDRVQCAFPQLEQLSICKYPYSITKILCYFDITSIPHIWIRDVTSGWADLSPSYFAKSLSLRINISQELDSASLTLKYQQWVNRLFSLPSKLTYLQLEAPTSSPAVALPDIISLTNLASLSFGMQMDLGVLPNLLSRLPLLRQLITHIYPESSWSARNQGVADYDDYETLAQLPPLSNSLENLIAYIGVESRSVRRLKRRREADSESSDIISFARSNKKIKPLPIERELAWIIARIPTLNVFKSEIWTSDAIAECIADILASPQADKHLSHLKSINMSDWEY</sequence>
<comment type="caution">
    <text evidence="1">The sequence shown here is derived from an EMBL/GenBank/DDBJ whole genome shotgun (WGS) entry which is preliminary data.</text>
</comment>
<reference evidence="1" key="1">
    <citation type="submission" date="2022-07" db="EMBL/GenBank/DDBJ databases">
        <title>Phylogenomic reconstructions and comparative analyses of Kickxellomycotina fungi.</title>
        <authorList>
            <person name="Reynolds N.K."/>
            <person name="Stajich J.E."/>
            <person name="Barry K."/>
            <person name="Grigoriev I.V."/>
            <person name="Crous P."/>
            <person name="Smith M.E."/>
        </authorList>
    </citation>
    <scope>NUCLEOTIDE SEQUENCE</scope>
    <source>
        <strain evidence="1">NBRC 105413</strain>
    </source>
</reference>
<protein>
    <submittedName>
        <fullName evidence="1">Uncharacterized protein</fullName>
    </submittedName>
</protein>
<keyword evidence="2" id="KW-1185">Reference proteome</keyword>
<evidence type="ECO:0000313" key="2">
    <source>
        <dbReference type="Proteomes" id="UP001145021"/>
    </source>
</evidence>
<dbReference type="EMBL" id="JANBOH010000214">
    <property type="protein sequence ID" value="KAJ1643849.1"/>
    <property type="molecule type" value="Genomic_DNA"/>
</dbReference>
<accession>A0A9W7XJ30</accession>
<proteinExistence type="predicted"/>